<evidence type="ECO:0008006" key="3">
    <source>
        <dbReference type="Google" id="ProtNLM"/>
    </source>
</evidence>
<dbReference type="Pfam" id="PF11927">
    <property type="entry name" value="HODM_asu-like"/>
    <property type="match status" value="1"/>
</dbReference>
<gene>
    <name evidence="1" type="ORF">JDO7802_02312</name>
</gene>
<protein>
    <recommendedName>
        <fullName evidence="3">DUF3445 domain-containing protein</fullName>
    </recommendedName>
</protein>
<name>A0A0M6YIV1_9RHOB</name>
<keyword evidence="2" id="KW-1185">Reference proteome</keyword>
<evidence type="ECO:0000313" key="1">
    <source>
        <dbReference type="EMBL" id="CTQ50292.1"/>
    </source>
</evidence>
<evidence type="ECO:0000313" key="2">
    <source>
        <dbReference type="Proteomes" id="UP000049222"/>
    </source>
</evidence>
<dbReference type="OrthoDB" id="5242510at2"/>
<dbReference type="EMBL" id="CXSU01000012">
    <property type="protein sequence ID" value="CTQ50292.1"/>
    <property type="molecule type" value="Genomic_DNA"/>
</dbReference>
<organism evidence="1 2">
    <name type="scientific">Jannaschia donghaensis</name>
    <dbReference type="NCBI Taxonomy" id="420998"/>
    <lineage>
        <taxon>Bacteria</taxon>
        <taxon>Pseudomonadati</taxon>
        <taxon>Pseudomonadota</taxon>
        <taxon>Alphaproteobacteria</taxon>
        <taxon>Rhodobacterales</taxon>
        <taxon>Roseobacteraceae</taxon>
        <taxon>Jannaschia</taxon>
    </lineage>
</organism>
<reference evidence="1 2" key="1">
    <citation type="submission" date="2015-07" db="EMBL/GenBank/DDBJ databases">
        <authorList>
            <person name="Noorani M."/>
        </authorList>
    </citation>
    <scope>NUCLEOTIDE SEQUENCE [LARGE SCALE GENOMIC DNA]</scope>
    <source>
        <strain evidence="1 2">CECT 7802</strain>
    </source>
</reference>
<accession>A0A0M6YIV1</accession>
<proteinExistence type="predicted"/>
<dbReference type="RefSeq" id="WP_083481133.1">
    <property type="nucleotide sequence ID" value="NZ_CXSU01000012.1"/>
</dbReference>
<dbReference type="InterPro" id="IPR021848">
    <property type="entry name" value="HODM_asu-like"/>
</dbReference>
<dbReference type="Proteomes" id="UP000049222">
    <property type="component" value="Unassembled WGS sequence"/>
</dbReference>
<dbReference type="AlphaFoldDB" id="A0A0M6YIV1"/>
<dbReference type="STRING" id="420998.JDO7802_02312"/>
<sequence>MTLAGQGAPILQSRLPFTPWDDPALSRMPGMTPVEGPWIVVDDAYAPQMRERTRLLATARDQVIGGEAGTDDLQIELLDHVLTNLPAGFRRYHDTVICPDGRSVTTKQAPFAALAGMVQEDFLILERRNAEHVLIAGLLCFPASWTLTEKIGRPLTRIHAPVPNYNTDIGRRVQRLFDRVPQGRAIWRANALGYADADLHQPRMEAAPKREVPARYLRCERHTVLRLPHSDAIAFAVHTYVVTPQSLTARQYASCPVVFADQGAAKCLDSFSP</sequence>